<sequence>VQIEDGSSDEEDDDQENDSLESEIDSNDNVKCESSETSGEKLLQPYYEGQEELKTGNKE</sequence>
<protein>
    <submittedName>
        <fullName evidence="2">Uncharacterized protein</fullName>
    </submittedName>
</protein>
<evidence type="ECO:0000256" key="1">
    <source>
        <dbReference type="SAM" id="MobiDB-lite"/>
    </source>
</evidence>
<dbReference type="Proteomes" id="UP000499080">
    <property type="component" value="Unassembled WGS sequence"/>
</dbReference>
<comment type="caution">
    <text evidence="2">The sequence shown here is derived from an EMBL/GenBank/DDBJ whole genome shotgun (WGS) entry which is preliminary data.</text>
</comment>
<name>A0A4Y2NJC1_ARAVE</name>
<accession>A0A4Y2NJC1</accession>
<gene>
    <name evidence="2" type="ORF">AVEN_97898_1</name>
</gene>
<feature type="region of interest" description="Disordered" evidence="1">
    <location>
        <begin position="1"/>
        <end position="59"/>
    </location>
</feature>
<evidence type="ECO:0000313" key="3">
    <source>
        <dbReference type="Proteomes" id="UP000499080"/>
    </source>
</evidence>
<organism evidence="2 3">
    <name type="scientific">Araneus ventricosus</name>
    <name type="common">Orbweaver spider</name>
    <name type="synonym">Epeira ventricosa</name>
    <dbReference type="NCBI Taxonomy" id="182803"/>
    <lineage>
        <taxon>Eukaryota</taxon>
        <taxon>Metazoa</taxon>
        <taxon>Ecdysozoa</taxon>
        <taxon>Arthropoda</taxon>
        <taxon>Chelicerata</taxon>
        <taxon>Arachnida</taxon>
        <taxon>Araneae</taxon>
        <taxon>Araneomorphae</taxon>
        <taxon>Entelegynae</taxon>
        <taxon>Araneoidea</taxon>
        <taxon>Araneidae</taxon>
        <taxon>Araneus</taxon>
    </lineage>
</organism>
<proteinExistence type="predicted"/>
<dbReference type="AlphaFoldDB" id="A0A4Y2NJC1"/>
<evidence type="ECO:0000313" key="2">
    <source>
        <dbReference type="EMBL" id="GBN38914.1"/>
    </source>
</evidence>
<feature type="non-terminal residue" evidence="2">
    <location>
        <position position="1"/>
    </location>
</feature>
<reference evidence="2 3" key="1">
    <citation type="journal article" date="2019" name="Sci. Rep.">
        <title>Orb-weaving spider Araneus ventricosus genome elucidates the spidroin gene catalogue.</title>
        <authorList>
            <person name="Kono N."/>
            <person name="Nakamura H."/>
            <person name="Ohtoshi R."/>
            <person name="Moran D.A.P."/>
            <person name="Shinohara A."/>
            <person name="Yoshida Y."/>
            <person name="Fujiwara M."/>
            <person name="Mori M."/>
            <person name="Tomita M."/>
            <person name="Arakawa K."/>
        </authorList>
    </citation>
    <scope>NUCLEOTIDE SEQUENCE [LARGE SCALE GENOMIC DNA]</scope>
</reference>
<feature type="compositionally biased region" description="Acidic residues" evidence="1">
    <location>
        <begin position="1"/>
        <end position="26"/>
    </location>
</feature>
<keyword evidence="3" id="KW-1185">Reference proteome</keyword>
<dbReference type="EMBL" id="BGPR01009259">
    <property type="protein sequence ID" value="GBN38914.1"/>
    <property type="molecule type" value="Genomic_DNA"/>
</dbReference>